<reference evidence="3" key="1">
    <citation type="submission" date="2021-03" db="EMBL/GenBank/DDBJ databases">
        <authorList>
            <person name="Tagirdzhanova G."/>
        </authorList>
    </citation>
    <scope>NUCLEOTIDE SEQUENCE</scope>
</reference>
<feature type="coiled-coil region" evidence="1">
    <location>
        <begin position="516"/>
        <end position="547"/>
    </location>
</feature>
<dbReference type="Proteomes" id="UP000664521">
    <property type="component" value="Unassembled WGS sequence"/>
</dbReference>
<comment type="caution">
    <text evidence="3">The sequence shown here is derived from an EMBL/GenBank/DDBJ whole genome shotgun (WGS) entry which is preliminary data.</text>
</comment>
<accession>A0A8H3PFU5</accession>
<dbReference type="InterPro" id="IPR018562">
    <property type="entry name" value="ARS-binding_2"/>
</dbReference>
<dbReference type="OrthoDB" id="2104370at2759"/>
<organism evidence="3 4">
    <name type="scientific">Heterodermia speciosa</name>
    <dbReference type="NCBI Taxonomy" id="116794"/>
    <lineage>
        <taxon>Eukaryota</taxon>
        <taxon>Fungi</taxon>
        <taxon>Dikarya</taxon>
        <taxon>Ascomycota</taxon>
        <taxon>Pezizomycotina</taxon>
        <taxon>Lecanoromycetes</taxon>
        <taxon>OSLEUM clade</taxon>
        <taxon>Lecanoromycetidae</taxon>
        <taxon>Caliciales</taxon>
        <taxon>Physciaceae</taxon>
        <taxon>Heterodermia</taxon>
    </lineage>
</organism>
<dbReference type="PANTHER" id="PTHR42048">
    <property type="entry name" value="ARS-BINDING PROTEIN 2"/>
    <property type="match status" value="1"/>
</dbReference>
<evidence type="ECO:0000256" key="2">
    <source>
        <dbReference type="SAM" id="MobiDB-lite"/>
    </source>
</evidence>
<evidence type="ECO:0000313" key="3">
    <source>
        <dbReference type="EMBL" id="CAF9939439.1"/>
    </source>
</evidence>
<feature type="region of interest" description="Disordered" evidence="2">
    <location>
        <begin position="327"/>
        <end position="437"/>
    </location>
</feature>
<evidence type="ECO:0008006" key="5">
    <source>
        <dbReference type="Google" id="ProtNLM"/>
    </source>
</evidence>
<protein>
    <recommendedName>
        <fullName evidence="5">ARS binding protein 2</fullName>
    </recommendedName>
</protein>
<feature type="compositionally biased region" description="Polar residues" evidence="2">
    <location>
        <begin position="358"/>
        <end position="369"/>
    </location>
</feature>
<dbReference type="AlphaFoldDB" id="A0A8H3PFU5"/>
<feature type="compositionally biased region" description="Low complexity" evidence="2">
    <location>
        <begin position="411"/>
        <end position="437"/>
    </location>
</feature>
<feature type="region of interest" description="Disordered" evidence="2">
    <location>
        <begin position="456"/>
        <end position="489"/>
    </location>
</feature>
<dbReference type="Pfam" id="PF09441">
    <property type="entry name" value="Abp2"/>
    <property type="match status" value="1"/>
</dbReference>
<evidence type="ECO:0000256" key="1">
    <source>
        <dbReference type="SAM" id="Coils"/>
    </source>
</evidence>
<gene>
    <name evidence="3" type="ORF">HETSPECPRED_001780</name>
</gene>
<dbReference type="GO" id="GO:0003688">
    <property type="term" value="F:DNA replication origin binding"/>
    <property type="evidence" value="ECO:0007669"/>
    <property type="project" value="TreeGrafter"/>
</dbReference>
<evidence type="ECO:0000313" key="4">
    <source>
        <dbReference type="Proteomes" id="UP000664521"/>
    </source>
</evidence>
<sequence>MVDHNLGSHQFSISQMSQAFVQSQNSSSNGMAVANNQKTQADLCGRILPSTDVTNENIDDSYVQFILYCNPSLPDHVDTSDLKRGFRAPPKSDGKNFDPFILFGLISRLEGKDIKTWADLVVELGVERPDPSKNQSTQKVQQFAVRLKRWLRAYHVDAFFHYCLGVPNPYYLEIPSKDASLEGAIRDGVSTEEDLALRALLPEWRPKRGRRKADDADVDINDNTNKRVQRANSAELFREFDEHFAQPTPPQSGAPWSAQPQAQHQDLWAAAQIAIAPKTPSTGRTPASSQLSADSANQLLQWRSNDTPTPASPYPHSALSARATFPLTPSVEDPKSAGPLSGKSPLRSRKRHGPAVSSAWQGSSNTNNGKLRGRPPQNRSIQDGPYSTFPANPATKEAPTINLGQSIQITSPNPAGSQNSNNPNNNDSTAQSSALNQLQAATVRKPSRLQLQVPEHAGGPVRLATPPTVLINGESGRQSASSTERRSSADFYSQFDSASEGDMQDDVAAAEDTGNNVDWKRRCTVLKRRLQEKENELKALRKRVLEAVM</sequence>
<dbReference type="EMBL" id="CAJPDS010000131">
    <property type="protein sequence ID" value="CAF9939439.1"/>
    <property type="molecule type" value="Genomic_DNA"/>
</dbReference>
<dbReference type="PANTHER" id="PTHR42048:SF1">
    <property type="entry name" value="ARS-BINDING PROTEIN 2"/>
    <property type="match status" value="1"/>
</dbReference>
<proteinExistence type="predicted"/>
<name>A0A8H3PFU5_9LECA</name>
<feature type="region of interest" description="Disordered" evidence="2">
    <location>
        <begin position="208"/>
        <end position="227"/>
    </location>
</feature>
<keyword evidence="4" id="KW-1185">Reference proteome</keyword>
<keyword evidence="1" id="KW-0175">Coiled coil</keyword>
<feature type="region of interest" description="Disordered" evidence="2">
    <location>
        <begin position="244"/>
        <end position="265"/>
    </location>
</feature>